<keyword evidence="1" id="KW-0812">Transmembrane</keyword>
<gene>
    <name evidence="2" type="ORF">JDW19_10050</name>
</gene>
<organism evidence="2 3">
    <name type="scientific">Paenibacillus polymyxa</name>
    <name type="common">Bacillus polymyxa</name>
    <dbReference type="NCBI Taxonomy" id="1406"/>
    <lineage>
        <taxon>Bacteria</taxon>
        <taxon>Bacillati</taxon>
        <taxon>Bacillota</taxon>
        <taxon>Bacilli</taxon>
        <taxon>Bacillales</taxon>
        <taxon>Paenibacillaceae</taxon>
        <taxon>Paenibacillus</taxon>
    </lineage>
</organism>
<evidence type="ECO:0000313" key="3">
    <source>
        <dbReference type="Proteomes" id="UP000650605"/>
    </source>
</evidence>
<name>A0A8I1LQA6_PAEPO</name>
<dbReference type="EMBL" id="JAEHFQ010000004">
    <property type="protein sequence ID" value="MBM0633474.1"/>
    <property type="molecule type" value="Genomic_DNA"/>
</dbReference>
<accession>A0A8I1LQA6</accession>
<comment type="caution">
    <text evidence="2">The sequence shown here is derived from an EMBL/GenBank/DDBJ whole genome shotgun (WGS) entry which is preliminary data.</text>
</comment>
<reference evidence="2" key="1">
    <citation type="submission" date="2020-12" db="EMBL/GenBank/DDBJ databases">
        <title>Paenibacillus polymyxa LMG 27872: a double-edged sword.</title>
        <authorList>
            <person name="Langendries S."/>
            <person name="Garcia Mendez S."/>
            <person name="Beirinckx S."/>
            <person name="Viaene T."/>
            <person name="Baeyen S."/>
            <person name="Goeminne G."/>
            <person name="Willems A."/>
            <person name="Debode J."/>
            <person name="Goormachtig S."/>
        </authorList>
    </citation>
    <scope>NUCLEOTIDE SEQUENCE</scope>
    <source>
        <strain evidence="2">LMG 27872</strain>
    </source>
</reference>
<evidence type="ECO:0000256" key="1">
    <source>
        <dbReference type="SAM" id="Phobius"/>
    </source>
</evidence>
<keyword evidence="1" id="KW-0472">Membrane</keyword>
<dbReference type="Proteomes" id="UP000650605">
    <property type="component" value="Unassembled WGS sequence"/>
</dbReference>
<sequence>MSHRLADKKYIGTGQMLILMFHFILGDVVIINMDSEYERNTWIATLNLDDCPLSIFIHYLFAFSLVYSF</sequence>
<keyword evidence="1" id="KW-1133">Transmembrane helix</keyword>
<protein>
    <submittedName>
        <fullName evidence="2">Uncharacterized protein</fullName>
    </submittedName>
</protein>
<dbReference type="AlphaFoldDB" id="A0A8I1LQA6"/>
<proteinExistence type="predicted"/>
<evidence type="ECO:0000313" key="2">
    <source>
        <dbReference type="EMBL" id="MBM0633474.1"/>
    </source>
</evidence>
<feature type="transmembrane region" description="Helical" evidence="1">
    <location>
        <begin position="12"/>
        <end position="31"/>
    </location>
</feature>
<dbReference type="RefSeq" id="WP_165145422.1">
    <property type="nucleotide sequence ID" value="NZ_JAEHFQ010000004.1"/>
</dbReference>